<sequence length="297" mass="35032">MNFKDLLKFSKGKKILHTTHTFSDCDGIASVFWGLKVFGGDYYIPALELRSAYGLVKKLNLTPEKKLNYKEYDLFFIYDTEKQENVDFLPLEKNKYVIFDHHHGRDSAFLKNAMYVYSQPSSANVVNLYELSIVNEIELSEDILLAFAVGLYTDTAALRTARSNEFYYMSKFLLEKRLEDILDIIYLEPIDKDNFLKLLENIKFFYIKTLSIAVSKFNNQNEYFGFIDGLFNILNLDILIGILPEGIKIHMKKKHIQKVYHRLLIPLQKELRINRDHGIWYNFYDYKSILKTLENYQ</sequence>
<name>A0ABX7S6Q8_9BACT</name>
<organism evidence="2 3">
    <name type="scientific">Thermosipho ferrireducens</name>
    <dbReference type="NCBI Taxonomy" id="2571116"/>
    <lineage>
        <taxon>Bacteria</taxon>
        <taxon>Thermotogati</taxon>
        <taxon>Thermotogota</taxon>
        <taxon>Thermotogae</taxon>
        <taxon>Thermotogales</taxon>
        <taxon>Fervidobacteriaceae</taxon>
        <taxon>Thermosipho</taxon>
    </lineage>
</organism>
<dbReference type="Pfam" id="PF01368">
    <property type="entry name" value="DHH"/>
    <property type="match status" value="1"/>
</dbReference>
<reference evidence="2 3" key="1">
    <citation type="submission" date="2021-03" db="EMBL/GenBank/DDBJ databases">
        <title>Thermosipho ferrireducens sp.nov., an anaerobic thermophilic iron-reducing bacterium isolated from a deep-sea hydrothermal sulfide deposits.</title>
        <authorList>
            <person name="Zeng X."/>
            <person name="Chen Y."/>
            <person name="Shao Z."/>
        </authorList>
    </citation>
    <scope>NUCLEOTIDE SEQUENCE [LARGE SCALE GENOMIC DNA]</scope>
    <source>
        <strain evidence="2 3">JL129W03</strain>
    </source>
</reference>
<dbReference type="SUPFAM" id="SSF64182">
    <property type="entry name" value="DHH phosphoesterases"/>
    <property type="match status" value="1"/>
</dbReference>
<dbReference type="Gene3D" id="3.90.1640.10">
    <property type="entry name" value="inorganic pyrophosphatase (n-terminal core)"/>
    <property type="match status" value="1"/>
</dbReference>
<gene>
    <name evidence="2" type="ORF">JYK00_06845</name>
</gene>
<protein>
    <submittedName>
        <fullName evidence="2">Phosphoesterase</fullName>
    </submittedName>
</protein>
<evidence type="ECO:0000259" key="1">
    <source>
        <dbReference type="Pfam" id="PF01368"/>
    </source>
</evidence>
<evidence type="ECO:0000313" key="2">
    <source>
        <dbReference type="EMBL" id="QTA37450.1"/>
    </source>
</evidence>
<dbReference type="EMBL" id="CP071446">
    <property type="protein sequence ID" value="QTA37450.1"/>
    <property type="molecule type" value="Genomic_DNA"/>
</dbReference>
<dbReference type="InterPro" id="IPR001667">
    <property type="entry name" value="DDH_dom"/>
</dbReference>
<dbReference type="PANTHER" id="PTHR47618">
    <property type="entry name" value="BIFUNCTIONAL OLIGORIBONUCLEASE AND PAP PHOSPHATASE NRNA"/>
    <property type="match status" value="1"/>
</dbReference>
<feature type="domain" description="DDH" evidence="1">
    <location>
        <begin position="14"/>
        <end position="150"/>
    </location>
</feature>
<dbReference type="Proteomes" id="UP000671862">
    <property type="component" value="Chromosome"/>
</dbReference>
<dbReference type="InterPro" id="IPR038763">
    <property type="entry name" value="DHH_sf"/>
</dbReference>
<evidence type="ECO:0000313" key="3">
    <source>
        <dbReference type="Proteomes" id="UP000671862"/>
    </source>
</evidence>
<dbReference type="InterPro" id="IPR051319">
    <property type="entry name" value="Oligoribo/pAp-PDE_c-di-AMP_PDE"/>
</dbReference>
<dbReference type="PANTHER" id="PTHR47618:SF1">
    <property type="entry name" value="BIFUNCTIONAL OLIGORIBONUCLEASE AND PAP PHOSPHATASE NRNA"/>
    <property type="match status" value="1"/>
</dbReference>
<dbReference type="RefSeq" id="WP_207566175.1">
    <property type="nucleotide sequence ID" value="NZ_CP071446.1"/>
</dbReference>
<keyword evidence="3" id="KW-1185">Reference proteome</keyword>
<proteinExistence type="predicted"/>
<accession>A0ABX7S6Q8</accession>